<accession>A0A9X8X738</accession>
<evidence type="ECO:0000313" key="2">
    <source>
        <dbReference type="Proteomes" id="UP000194435"/>
    </source>
</evidence>
<protein>
    <submittedName>
        <fullName evidence="1">Uncharacterized protein</fullName>
    </submittedName>
</protein>
<dbReference type="Proteomes" id="UP000194435">
    <property type="component" value="Unassembled WGS sequence"/>
</dbReference>
<reference evidence="1 2" key="1">
    <citation type="submission" date="2017-04" db="EMBL/GenBank/DDBJ databases">
        <authorList>
            <person name="Criscuolo A."/>
        </authorList>
    </citation>
    <scope>NUCLEOTIDE SEQUENCE [LARGE SCALE GENOMIC DNA]</scope>
    <source>
        <strain evidence="1">16-00221</strain>
    </source>
</reference>
<proteinExistence type="predicted"/>
<dbReference type="AlphaFoldDB" id="A0A9X8X738"/>
<gene>
    <name evidence="1" type="ORF">BACERE00221_03256</name>
</gene>
<sequence>MKYTEHGTYEVTQLLAEAKETEENEIKNKD</sequence>
<organism evidence="1 2">
    <name type="scientific">Bacillus paranthracis</name>
    <dbReference type="NCBI Taxonomy" id="2026186"/>
    <lineage>
        <taxon>Bacteria</taxon>
        <taxon>Bacillati</taxon>
        <taxon>Bacillota</taxon>
        <taxon>Bacilli</taxon>
        <taxon>Bacillales</taxon>
        <taxon>Bacillaceae</taxon>
        <taxon>Bacillus</taxon>
        <taxon>Bacillus cereus group</taxon>
    </lineage>
</organism>
<dbReference type="EMBL" id="FWZC01000045">
    <property type="protein sequence ID" value="SME20630.1"/>
    <property type="molecule type" value="Genomic_DNA"/>
</dbReference>
<evidence type="ECO:0000313" key="1">
    <source>
        <dbReference type="EMBL" id="SME20630.1"/>
    </source>
</evidence>
<name>A0A9X8X738_9BACI</name>
<comment type="caution">
    <text evidence="1">The sequence shown here is derived from an EMBL/GenBank/DDBJ whole genome shotgun (WGS) entry which is preliminary data.</text>
</comment>